<dbReference type="EnsemblFungi" id="PTTG_12729-t43_1">
    <property type="protein sequence ID" value="PTTG_12729-t43_1-p1"/>
    <property type="gene ID" value="PTTG_12729"/>
</dbReference>
<dbReference type="GO" id="GO:0005938">
    <property type="term" value="C:cell cortex"/>
    <property type="evidence" value="ECO:0007669"/>
    <property type="project" value="TreeGrafter"/>
</dbReference>
<dbReference type="InterPro" id="IPR025614">
    <property type="entry name" value="Cell_morpho_N"/>
</dbReference>
<dbReference type="PANTHER" id="PTHR12295">
    <property type="entry name" value="FURRY-RELATED"/>
    <property type="match status" value="1"/>
</dbReference>
<keyword evidence="4" id="KW-1185">Reference proteome</keyword>
<dbReference type="AlphaFoldDB" id="A0A180GEM2"/>
<reference evidence="3" key="4">
    <citation type="submission" date="2025-05" db="UniProtKB">
        <authorList>
            <consortium name="EnsemblFungi"/>
        </authorList>
    </citation>
    <scope>IDENTIFICATION</scope>
    <source>
        <strain evidence="3">isolate 1-1 / race 1 (BBBD)</strain>
    </source>
</reference>
<dbReference type="Proteomes" id="UP000005240">
    <property type="component" value="Unassembled WGS sequence"/>
</dbReference>
<accession>A0A180GEM2</accession>
<organism evidence="2">
    <name type="scientific">Puccinia triticina (isolate 1-1 / race 1 (BBBD))</name>
    <name type="common">Brown leaf rust fungus</name>
    <dbReference type="NCBI Taxonomy" id="630390"/>
    <lineage>
        <taxon>Eukaryota</taxon>
        <taxon>Fungi</taxon>
        <taxon>Dikarya</taxon>
        <taxon>Basidiomycota</taxon>
        <taxon>Pucciniomycotina</taxon>
        <taxon>Pucciniomycetes</taxon>
        <taxon>Pucciniales</taxon>
        <taxon>Pucciniaceae</taxon>
        <taxon>Puccinia</taxon>
    </lineage>
</organism>
<reference evidence="3 4" key="3">
    <citation type="journal article" date="2017" name="G3 (Bethesda)">
        <title>Comparative analysis highlights variable genome content of wheat rusts and divergence of the mating loci.</title>
        <authorList>
            <person name="Cuomo C.A."/>
            <person name="Bakkeren G."/>
            <person name="Khalil H.B."/>
            <person name="Panwar V."/>
            <person name="Joly D."/>
            <person name="Linning R."/>
            <person name="Sakthikumar S."/>
            <person name="Song X."/>
            <person name="Adiconis X."/>
            <person name="Fan L."/>
            <person name="Goldberg J.M."/>
            <person name="Levin J.Z."/>
            <person name="Young S."/>
            <person name="Zeng Q."/>
            <person name="Anikster Y."/>
            <person name="Bruce M."/>
            <person name="Wang M."/>
            <person name="Yin C."/>
            <person name="McCallum B."/>
            <person name="Szabo L.J."/>
            <person name="Hulbert S."/>
            <person name="Chen X."/>
            <person name="Fellers J.P."/>
        </authorList>
    </citation>
    <scope>NUCLEOTIDE SEQUENCE</scope>
    <source>
        <strain evidence="3">isolate 1-1 / race 1 (BBBD)</strain>
        <strain evidence="4">Isolate 1-1 / race 1 (BBBD)</strain>
    </source>
</reference>
<protein>
    <submittedName>
        <fullName evidence="3">MOR2-PAG1_N domain-containing protein</fullName>
    </submittedName>
</protein>
<evidence type="ECO:0000259" key="1">
    <source>
        <dbReference type="Pfam" id="PF14222"/>
    </source>
</evidence>
<reference evidence="2" key="1">
    <citation type="submission" date="2009-11" db="EMBL/GenBank/DDBJ databases">
        <authorList>
            <consortium name="The Broad Institute Genome Sequencing Platform"/>
            <person name="Ward D."/>
            <person name="Feldgarden M."/>
            <person name="Earl A."/>
            <person name="Young S.K."/>
            <person name="Zeng Q."/>
            <person name="Koehrsen M."/>
            <person name="Alvarado L."/>
            <person name="Berlin A."/>
            <person name="Bochicchio J."/>
            <person name="Borenstein D."/>
            <person name="Chapman S.B."/>
            <person name="Chen Z."/>
            <person name="Engels R."/>
            <person name="Freedman E."/>
            <person name="Gellesch M."/>
            <person name="Goldberg J."/>
            <person name="Griggs A."/>
            <person name="Gujja S."/>
            <person name="Heilman E."/>
            <person name="Heiman D."/>
            <person name="Hepburn T."/>
            <person name="Howarth C."/>
            <person name="Jen D."/>
            <person name="Larson L."/>
            <person name="Lewis B."/>
            <person name="Mehta T."/>
            <person name="Park D."/>
            <person name="Pearson M."/>
            <person name="Roberts A."/>
            <person name="Saif S."/>
            <person name="Shea T."/>
            <person name="Shenoy N."/>
            <person name="Sisk P."/>
            <person name="Stolte C."/>
            <person name="Sykes S."/>
            <person name="Thomson T."/>
            <person name="Walk T."/>
            <person name="White J."/>
            <person name="Yandava C."/>
            <person name="Izard J."/>
            <person name="Baranova O.V."/>
            <person name="Blanton J.M."/>
            <person name="Tanner A.C."/>
            <person name="Dewhirst F.E."/>
            <person name="Haas B."/>
            <person name="Nusbaum C."/>
            <person name="Birren B."/>
        </authorList>
    </citation>
    <scope>NUCLEOTIDE SEQUENCE [LARGE SCALE GENOMIC DNA]</scope>
    <source>
        <strain evidence="2">1-1 BBBD Race 1</strain>
    </source>
</reference>
<name>A0A180GEM2_PUCT1</name>
<reference evidence="2" key="2">
    <citation type="submission" date="2016-05" db="EMBL/GenBank/DDBJ databases">
        <title>Comparative analysis highlights variable genome content of wheat rusts and divergence of the mating loci.</title>
        <authorList>
            <person name="Cuomo C.A."/>
            <person name="Bakkeren G."/>
            <person name="Szabo L."/>
            <person name="Khalil H."/>
            <person name="Joly D."/>
            <person name="Goldberg J."/>
            <person name="Young S."/>
            <person name="Zeng Q."/>
            <person name="Fellers J."/>
        </authorList>
    </citation>
    <scope>NUCLEOTIDE SEQUENCE [LARGE SCALE GENOMIC DNA]</scope>
    <source>
        <strain evidence="2">1-1 BBBD Race 1</strain>
    </source>
</reference>
<dbReference type="VEuPathDB" id="FungiDB:PTTG_12729"/>
<dbReference type="STRING" id="630390.A0A180GEM2"/>
<evidence type="ECO:0000313" key="4">
    <source>
        <dbReference type="Proteomes" id="UP000005240"/>
    </source>
</evidence>
<dbReference type="GO" id="GO:0030427">
    <property type="term" value="C:site of polarized growth"/>
    <property type="evidence" value="ECO:0007669"/>
    <property type="project" value="TreeGrafter"/>
</dbReference>
<gene>
    <name evidence="2" type="ORF">PTTG_12729</name>
</gene>
<dbReference type="OrthoDB" id="6287725at2759"/>
<evidence type="ECO:0000313" key="3">
    <source>
        <dbReference type="EnsemblFungi" id="PTTG_12729-t43_1-p1"/>
    </source>
</evidence>
<dbReference type="Pfam" id="PF14222">
    <property type="entry name" value="MOR2-PAG1_N"/>
    <property type="match status" value="1"/>
</dbReference>
<dbReference type="GO" id="GO:0000902">
    <property type="term" value="P:cell morphogenesis"/>
    <property type="evidence" value="ECO:0007669"/>
    <property type="project" value="InterPro"/>
</dbReference>
<dbReference type="PANTHER" id="PTHR12295:SF30">
    <property type="entry name" value="PROTEIN FURRY"/>
    <property type="match status" value="1"/>
</dbReference>
<evidence type="ECO:0000313" key="2">
    <source>
        <dbReference type="EMBL" id="OAV90383.1"/>
    </source>
</evidence>
<sequence>MLLRTTNSRLATMSQPFLKAALTPLGLLFPMISTAKRSTPSKILTTSSRYRMPPPAPARGPCTAPCPIIFNLHSTVPIQLHFPIAPLFPPTYALRPAVCLGLPPSGVCPLSSPMFAQRPPSPHFFIGGETVKPPRTAGSTRNTCHTFCKQQDSSSLLPRAFLPQQKKTGPFIFFSELAPNTRNCTPRAHSRLSPVKRSLISHAMAETLGPLLAQVVQLAAAEVNHPVWGKAINLILSKSHSMSDKPSKSRYWNSTFPLMCAAVGAAPQELLLPKWTKNVEWCTTKLNKKSTQAAMVLGIVQLTWSYLHRVCEGASALNKRLEPILRTAFPPDWKNVYPSKVSLDTFVFLIHFILYWQLDYGTDFVLRTLLTYTNDANENNSFLKSPSLENIEGPRSFNIHNQSATHSVAYTLCHPNSRQLLPERQFNLRQWETITLYNLKGIIQFRIRQGQQKSFLSPHARALAAENSGEIDSAFDVLDPLEVQGLSNGTNVLCSNRI</sequence>
<proteinExistence type="predicted"/>
<dbReference type="InterPro" id="IPR039867">
    <property type="entry name" value="Furry/Tao3/Mor2"/>
</dbReference>
<dbReference type="EMBL" id="ADAS02000102">
    <property type="protein sequence ID" value="OAV90383.1"/>
    <property type="molecule type" value="Genomic_DNA"/>
</dbReference>
<feature type="domain" description="Cell morphogenesis protein N-terminal" evidence="1">
    <location>
        <begin position="195"/>
        <end position="378"/>
    </location>
</feature>